<protein>
    <submittedName>
        <fullName evidence="1">Uncharacterized protein</fullName>
    </submittedName>
</protein>
<dbReference type="EMBL" id="LAZR01001459">
    <property type="protein sequence ID" value="KKN44282.1"/>
    <property type="molecule type" value="Genomic_DNA"/>
</dbReference>
<name>A0A0F9R4U4_9ZZZZ</name>
<reference evidence="1" key="1">
    <citation type="journal article" date="2015" name="Nature">
        <title>Complex archaea that bridge the gap between prokaryotes and eukaryotes.</title>
        <authorList>
            <person name="Spang A."/>
            <person name="Saw J.H."/>
            <person name="Jorgensen S.L."/>
            <person name="Zaremba-Niedzwiedzka K."/>
            <person name="Martijn J."/>
            <person name="Lind A.E."/>
            <person name="van Eijk R."/>
            <person name="Schleper C."/>
            <person name="Guy L."/>
            <person name="Ettema T.J."/>
        </authorList>
    </citation>
    <scope>NUCLEOTIDE SEQUENCE</scope>
</reference>
<gene>
    <name evidence="1" type="ORF">LCGC14_0694870</name>
</gene>
<dbReference type="AlphaFoldDB" id="A0A0F9R4U4"/>
<accession>A0A0F9R4U4</accession>
<proteinExistence type="predicted"/>
<sequence length="94" mass="11304">MGPRFGWIEGVSDFSPEYRTEKRCEYRNQYDSELKFTLELNDIKLEHTIKCWMKENLGGSYKLIIETKDYFPTGKGWVYFSRQEDAMAFKLVWL</sequence>
<organism evidence="1">
    <name type="scientific">marine sediment metagenome</name>
    <dbReference type="NCBI Taxonomy" id="412755"/>
    <lineage>
        <taxon>unclassified sequences</taxon>
        <taxon>metagenomes</taxon>
        <taxon>ecological metagenomes</taxon>
    </lineage>
</organism>
<comment type="caution">
    <text evidence="1">The sequence shown here is derived from an EMBL/GenBank/DDBJ whole genome shotgun (WGS) entry which is preliminary data.</text>
</comment>
<evidence type="ECO:0000313" key="1">
    <source>
        <dbReference type="EMBL" id="KKN44282.1"/>
    </source>
</evidence>